<accession>A0AAV9XDE1</accession>
<evidence type="ECO:0000313" key="2">
    <source>
        <dbReference type="EMBL" id="KAK6540077.1"/>
    </source>
</evidence>
<comment type="caution">
    <text evidence="2">The sequence shown here is derived from an EMBL/GenBank/DDBJ whole genome shotgun (WGS) entry which is preliminary data.</text>
</comment>
<dbReference type="Proteomes" id="UP001365542">
    <property type="component" value="Unassembled WGS sequence"/>
</dbReference>
<evidence type="ECO:0008006" key="4">
    <source>
        <dbReference type="Google" id="ProtNLM"/>
    </source>
</evidence>
<proteinExistence type="predicted"/>
<dbReference type="AlphaFoldDB" id="A0AAV9XDE1"/>
<protein>
    <recommendedName>
        <fullName evidence="4">Secreted protein</fullName>
    </recommendedName>
</protein>
<dbReference type="PANTHER" id="PTHR38847">
    <property type="match status" value="1"/>
</dbReference>
<keyword evidence="3" id="KW-1185">Reference proteome</keyword>
<dbReference type="InterPro" id="IPR025649">
    <property type="entry name" value="DUF4360"/>
</dbReference>
<name>A0AAV9XDE1_9PEZI</name>
<feature type="chain" id="PRO_5043900464" description="Secreted protein" evidence="1">
    <location>
        <begin position="18"/>
        <end position="196"/>
    </location>
</feature>
<dbReference type="Pfam" id="PF14273">
    <property type="entry name" value="DUF4360"/>
    <property type="match status" value="1"/>
</dbReference>
<evidence type="ECO:0000313" key="3">
    <source>
        <dbReference type="Proteomes" id="UP001365542"/>
    </source>
</evidence>
<evidence type="ECO:0000256" key="1">
    <source>
        <dbReference type="SAM" id="SignalP"/>
    </source>
</evidence>
<sequence length="196" mass="21069">MHTYLLFALLGASAVWATPLSVLAPRAVAFSIDTVSYYGSGCAQQNTESKVSSDGHSVKLTFQGFDAQAGPGIKATDWRKNCNIVLTISHPPGYRPFPDTETYRGFAEIAKGQTGTFEFGATELGAAASTHRIKGRYSSNYELEHTSQSGPTGNLVCLNNNKLTISLKTAINPTHLVGLLAVTEYDIPIKLLKCVL</sequence>
<dbReference type="PANTHER" id="PTHR38847:SF1">
    <property type="entry name" value="PSEUDOURIDINE SYNTHASE RSUA_RLUA-LIKE DOMAIN-CONTAINING PROTEIN"/>
    <property type="match status" value="1"/>
</dbReference>
<reference evidence="2 3" key="1">
    <citation type="submission" date="2019-10" db="EMBL/GenBank/DDBJ databases">
        <authorList>
            <person name="Palmer J.M."/>
        </authorList>
    </citation>
    <scope>NUCLEOTIDE SEQUENCE [LARGE SCALE GENOMIC DNA]</scope>
    <source>
        <strain evidence="2 3">TWF694</strain>
    </source>
</reference>
<feature type="signal peptide" evidence="1">
    <location>
        <begin position="1"/>
        <end position="17"/>
    </location>
</feature>
<organism evidence="2 3">
    <name type="scientific">Orbilia ellipsospora</name>
    <dbReference type="NCBI Taxonomy" id="2528407"/>
    <lineage>
        <taxon>Eukaryota</taxon>
        <taxon>Fungi</taxon>
        <taxon>Dikarya</taxon>
        <taxon>Ascomycota</taxon>
        <taxon>Pezizomycotina</taxon>
        <taxon>Orbiliomycetes</taxon>
        <taxon>Orbiliales</taxon>
        <taxon>Orbiliaceae</taxon>
        <taxon>Orbilia</taxon>
    </lineage>
</organism>
<keyword evidence="1" id="KW-0732">Signal</keyword>
<gene>
    <name evidence="2" type="ORF">TWF694_008907</name>
</gene>
<dbReference type="EMBL" id="JAVHJO010000005">
    <property type="protein sequence ID" value="KAK6540077.1"/>
    <property type="molecule type" value="Genomic_DNA"/>
</dbReference>